<reference evidence="8" key="1">
    <citation type="submission" date="2015-05" db="EMBL/GenBank/DDBJ databases">
        <authorList>
            <consortium name="Pathogen Informatics"/>
        </authorList>
    </citation>
    <scope>NUCLEOTIDE SEQUENCE [LARGE SCALE GENOMIC DNA]</scope>
    <source>
        <strain evidence="8">T1-815</strain>
    </source>
</reference>
<dbReference type="SUPFAM" id="SSF53822">
    <property type="entry name" value="Periplasmic binding protein-like I"/>
    <property type="match status" value="1"/>
</dbReference>
<dbReference type="Proteomes" id="UP000465607">
    <property type="component" value="Unassembled WGS sequence"/>
</dbReference>
<dbReference type="RefSeq" id="WP_055060908.1">
    <property type="nucleotide sequence ID" value="NZ_CVRQ01000005.1"/>
</dbReference>
<dbReference type="PROSITE" id="PS50932">
    <property type="entry name" value="HTH_LACI_2"/>
    <property type="match status" value="1"/>
</dbReference>
<organism evidence="5 8">
    <name type="scientific">Agathobacter rectalis</name>
    <dbReference type="NCBI Taxonomy" id="39491"/>
    <lineage>
        <taxon>Bacteria</taxon>
        <taxon>Bacillati</taxon>
        <taxon>Bacillota</taxon>
        <taxon>Clostridia</taxon>
        <taxon>Lachnospirales</taxon>
        <taxon>Lachnospiraceae</taxon>
        <taxon>Agathobacter</taxon>
    </lineage>
</organism>
<keyword evidence="1" id="KW-0805">Transcription regulation</keyword>
<dbReference type="EMBL" id="JAAIMP010000010">
    <property type="protein sequence ID" value="NSC77300.1"/>
    <property type="molecule type" value="Genomic_DNA"/>
</dbReference>
<dbReference type="InterPro" id="IPR028082">
    <property type="entry name" value="Peripla_BP_I"/>
</dbReference>
<dbReference type="Pfam" id="PF13377">
    <property type="entry name" value="Peripla_BP_3"/>
    <property type="match status" value="1"/>
</dbReference>
<evidence type="ECO:0000259" key="4">
    <source>
        <dbReference type="PROSITE" id="PS50932"/>
    </source>
</evidence>
<dbReference type="EMBL" id="CVRQ01000005">
    <property type="protein sequence ID" value="CRL32357.1"/>
    <property type="molecule type" value="Genomic_DNA"/>
</dbReference>
<evidence type="ECO:0000256" key="2">
    <source>
        <dbReference type="ARBA" id="ARBA00023125"/>
    </source>
</evidence>
<accession>A0A0M6WCF2</accession>
<evidence type="ECO:0000256" key="1">
    <source>
        <dbReference type="ARBA" id="ARBA00023015"/>
    </source>
</evidence>
<name>A0A0M6WCF2_9FIRM</name>
<dbReference type="Pfam" id="PF00356">
    <property type="entry name" value="LacI"/>
    <property type="match status" value="1"/>
</dbReference>
<dbReference type="CDD" id="cd01392">
    <property type="entry name" value="HTH_LacI"/>
    <property type="match status" value="1"/>
</dbReference>
<dbReference type="Proteomes" id="UP000049472">
    <property type="component" value="Unassembled WGS sequence"/>
</dbReference>
<gene>
    <name evidence="7" type="ORF">G4312_08415</name>
    <name evidence="6" type="ORF">GKE44_08870</name>
    <name evidence="5" type="ORF">T1815_03381</name>
</gene>
<reference evidence="6 9" key="3">
    <citation type="journal article" date="2019" name="Nat. Med.">
        <title>A library of human gut bacterial isolates paired with longitudinal multiomics data enables mechanistic microbiome research.</title>
        <authorList>
            <person name="Poyet M."/>
            <person name="Groussin M."/>
            <person name="Gibbons S.M."/>
            <person name="Avila-Pacheco J."/>
            <person name="Jiang X."/>
            <person name="Kearney S.M."/>
            <person name="Perrotta A.R."/>
            <person name="Berdy B."/>
            <person name="Zhao S."/>
            <person name="Lieberman T.D."/>
            <person name="Swanson P.K."/>
            <person name="Smith M."/>
            <person name="Roesemann S."/>
            <person name="Alexander J.E."/>
            <person name="Rich S.A."/>
            <person name="Livny J."/>
            <person name="Vlamakis H."/>
            <person name="Clish C."/>
            <person name="Bullock K."/>
            <person name="Deik A."/>
            <person name="Scott J."/>
            <person name="Pierce K.A."/>
            <person name="Xavier R.J."/>
            <person name="Alm E.J."/>
        </authorList>
    </citation>
    <scope>NUCLEOTIDE SEQUENCE [LARGE SCALE GENOMIC DNA]</scope>
    <source>
        <strain evidence="6 9">BIOML-A5</strain>
    </source>
</reference>
<dbReference type="Gene3D" id="1.10.260.40">
    <property type="entry name" value="lambda repressor-like DNA-binding domains"/>
    <property type="match status" value="1"/>
</dbReference>
<dbReference type="PANTHER" id="PTHR30146">
    <property type="entry name" value="LACI-RELATED TRANSCRIPTIONAL REPRESSOR"/>
    <property type="match status" value="1"/>
</dbReference>
<dbReference type="InterPro" id="IPR046335">
    <property type="entry name" value="LacI/GalR-like_sensor"/>
</dbReference>
<dbReference type="SMART" id="SM00354">
    <property type="entry name" value="HTH_LACI"/>
    <property type="match status" value="1"/>
</dbReference>
<sequence>MTIVDIAKESGYSVTTVSRVLNNRQDVSPAAKETIMKIVEAHNFVPNNNAKRLKQTISRNIYLLVKGTSNMLFANIVEEIQSIIDRTDYSLSITYLDEDSNLSSVTDRICRERKPLGIIFLGGSRVDFSEDTSSFKVPCVIVTTSAENWSMEELSSVAIDDEKAGETIVDYLIEHGHTKIAEIGANLELSQTAILRHNGYLNSFKKHGITPDERYYERARFSYDSAYRAMKKLLEKNIEITAVYAISDVMAIGAIRAILDKGLRVPEDISITGFDGSTLAEYYNPKIVSIRQPHKDMAARSVELLFSMIDLHKGSCHEIIPFELTEGESVARID</sequence>
<dbReference type="GO" id="GO:0003700">
    <property type="term" value="F:DNA-binding transcription factor activity"/>
    <property type="evidence" value="ECO:0007669"/>
    <property type="project" value="TreeGrafter"/>
</dbReference>
<evidence type="ECO:0000313" key="5">
    <source>
        <dbReference type="EMBL" id="CRL32357.1"/>
    </source>
</evidence>
<dbReference type="PANTHER" id="PTHR30146:SF109">
    <property type="entry name" value="HTH-TYPE TRANSCRIPTIONAL REGULATOR GALS"/>
    <property type="match status" value="1"/>
</dbReference>
<dbReference type="InterPro" id="IPR000843">
    <property type="entry name" value="HTH_LacI"/>
</dbReference>
<protein>
    <submittedName>
        <fullName evidence="5">Catabolite control protein A</fullName>
    </submittedName>
    <submittedName>
        <fullName evidence="6">LacI family DNA-binding transcriptional regulator</fullName>
    </submittedName>
    <submittedName>
        <fullName evidence="7">LacI family transcriptional regulator</fullName>
    </submittedName>
</protein>
<evidence type="ECO:0000313" key="9">
    <source>
        <dbReference type="Proteomes" id="UP000465607"/>
    </source>
</evidence>
<dbReference type="AlphaFoldDB" id="A0A0M6WCF2"/>
<evidence type="ECO:0000256" key="3">
    <source>
        <dbReference type="ARBA" id="ARBA00023163"/>
    </source>
</evidence>
<evidence type="ECO:0000313" key="6">
    <source>
        <dbReference type="EMBL" id="MSD27267.1"/>
    </source>
</evidence>
<evidence type="ECO:0000313" key="7">
    <source>
        <dbReference type="EMBL" id="NSC77300.1"/>
    </source>
</evidence>
<reference evidence="7" key="4">
    <citation type="journal article" date="2020" name="Cell Host Microbe">
        <title>Functional and Genomic Variation between Human-Derived Isolates of Lachnospiraceae Reveals Inter- and Intra-Species Diversity.</title>
        <authorList>
            <person name="Sorbara M.T."/>
            <person name="Littmann E.R."/>
            <person name="Fontana E."/>
            <person name="Moody T.U."/>
            <person name="Kohout C.E."/>
            <person name="Gjonbalaj M."/>
            <person name="Eaton V."/>
            <person name="Seok R."/>
            <person name="Leiner I.M."/>
            <person name="Pamer E.G."/>
        </authorList>
    </citation>
    <scope>NUCLEOTIDE SEQUENCE</scope>
    <source>
        <strain evidence="7">MSK.16.45</strain>
    </source>
</reference>
<reference evidence="7" key="5">
    <citation type="submission" date="2020-02" db="EMBL/GenBank/DDBJ databases">
        <authorList>
            <person name="Littmann E."/>
            <person name="Sorbara M."/>
        </authorList>
    </citation>
    <scope>NUCLEOTIDE SEQUENCE</scope>
    <source>
        <strain evidence="7">MSK.16.45</strain>
    </source>
</reference>
<dbReference type="Proteomes" id="UP001193756">
    <property type="component" value="Unassembled WGS sequence"/>
</dbReference>
<reference evidence="5" key="2">
    <citation type="submission" date="2015-05" db="EMBL/GenBank/DDBJ databases">
        <authorList>
            <person name="Wang D.B."/>
            <person name="Wang M."/>
        </authorList>
    </citation>
    <scope>NUCLEOTIDE SEQUENCE [LARGE SCALE GENOMIC DNA]</scope>
    <source>
        <strain evidence="5">T1-815</strain>
    </source>
</reference>
<keyword evidence="2 6" id="KW-0238">DNA-binding</keyword>
<dbReference type="GO" id="GO:0000976">
    <property type="term" value="F:transcription cis-regulatory region binding"/>
    <property type="evidence" value="ECO:0007669"/>
    <property type="project" value="TreeGrafter"/>
</dbReference>
<keyword evidence="8" id="KW-1185">Reference proteome</keyword>
<evidence type="ECO:0000313" key="8">
    <source>
        <dbReference type="Proteomes" id="UP000049472"/>
    </source>
</evidence>
<dbReference type="Gene3D" id="3.40.50.2300">
    <property type="match status" value="2"/>
</dbReference>
<dbReference type="EMBL" id="WKQV01000010">
    <property type="protein sequence ID" value="MSD27267.1"/>
    <property type="molecule type" value="Genomic_DNA"/>
</dbReference>
<dbReference type="InterPro" id="IPR010982">
    <property type="entry name" value="Lambda_DNA-bd_dom_sf"/>
</dbReference>
<feature type="domain" description="HTH lacI-type" evidence="4">
    <location>
        <begin position="1"/>
        <end position="55"/>
    </location>
</feature>
<keyword evidence="3" id="KW-0804">Transcription</keyword>
<dbReference type="SUPFAM" id="SSF47413">
    <property type="entry name" value="lambda repressor-like DNA-binding domains"/>
    <property type="match status" value="1"/>
</dbReference>
<proteinExistence type="predicted"/>